<feature type="chain" id="PRO_5003555767" evidence="1">
    <location>
        <begin position="21"/>
        <end position="65"/>
    </location>
</feature>
<dbReference type="Proteomes" id="UP000007174">
    <property type="component" value="Unassembled WGS sequence"/>
</dbReference>
<proteinExistence type="predicted"/>
<gene>
    <name evidence="2" type="ORF">CH063_15180</name>
</gene>
<evidence type="ECO:0000313" key="2">
    <source>
        <dbReference type="EMBL" id="CCF46418.1"/>
    </source>
</evidence>
<evidence type="ECO:0000313" key="3">
    <source>
        <dbReference type="Proteomes" id="UP000007174"/>
    </source>
</evidence>
<evidence type="ECO:0000256" key="1">
    <source>
        <dbReference type="SAM" id="SignalP"/>
    </source>
</evidence>
<feature type="signal peptide" evidence="1">
    <location>
        <begin position="1"/>
        <end position="20"/>
    </location>
</feature>
<name>H1W1Q5_COLHI</name>
<sequence length="65" mass="6887">MSAALSLVLSGLLLAPSVAAQSYEAGGRSEDAFSWVQPLNTTILGPYGHSEAVYPSHNFLIKHQS</sequence>
<reference evidence="3" key="1">
    <citation type="journal article" date="2012" name="Nat. Genet.">
        <title>Lifestyle transitions in plant pathogenic Colletotrichum fungi deciphered by genome and transcriptome analyses.</title>
        <authorList>
            <person name="O'Connell R.J."/>
            <person name="Thon M.R."/>
            <person name="Hacquard S."/>
            <person name="Amyotte S.G."/>
            <person name="Kleemann J."/>
            <person name="Torres M.F."/>
            <person name="Damm U."/>
            <person name="Buiate E.A."/>
            <person name="Epstein L."/>
            <person name="Alkan N."/>
            <person name="Altmueller J."/>
            <person name="Alvarado-Balderrama L."/>
            <person name="Bauser C.A."/>
            <person name="Becker C."/>
            <person name="Birren B.W."/>
            <person name="Chen Z."/>
            <person name="Choi J."/>
            <person name="Crouch J.A."/>
            <person name="Duvick J.P."/>
            <person name="Farman M.A."/>
            <person name="Gan P."/>
            <person name="Heiman D."/>
            <person name="Henrissat B."/>
            <person name="Howard R.J."/>
            <person name="Kabbage M."/>
            <person name="Koch C."/>
            <person name="Kracher B."/>
            <person name="Kubo Y."/>
            <person name="Law A.D."/>
            <person name="Lebrun M.-H."/>
            <person name="Lee Y.-H."/>
            <person name="Miyara I."/>
            <person name="Moore N."/>
            <person name="Neumann U."/>
            <person name="Nordstroem K."/>
            <person name="Panaccione D.G."/>
            <person name="Panstruga R."/>
            <person name="Place M."/>
            <person name="Proctor R.H."/>
            <person name="Prusky D."/>
            <person name="Rech G."/>
            <person name="Reinhardt R."/>
            <person name="Rollins J.A."/>
            <person name="Rounsley S."/>
            <person name="Schardl C.L."/>
            <person name="Schwartz D.C."/>
            <person name="Shenoy N."/>
            <person name="Shirasu K."/>
            <person name="Sikhakolli U.R."/>
            <person name="Stueber K."/>
            <person name="Sukno S.A."/>
            <person name="Sweigard J.A."/>
            <person name="Takano Y."/>
            <person name="Takahara H."/>
            <person name="Trail F."/>
            <person name="van der Does H.C."/>
            <person name="Voll L.M."/>
            <person name="Will I."/>
            <person name="Young S."/>
            <person name="Zeng Q."/>
            <person name="Zhang J."/>
            <person name="Zhou S."/>
            <person name="Dickman M.B."/>
            <person name="Schulze-Lefert P."/>
            <person name="Ver Loren van Themaat E."/>
            <person name="Ma L.-J."/>
            <person name="Vaillancourt L.J."/>
        </authorList>
    </citation>
    <scope>NUCLEOTIDE SEQUENCE [LARGE SCALE GENOMIC DNA]</scope>
    <source>
        <strain evidence="3">IMI 349063</strain>
    </source>
</reference>
<organism evidence="2 3">
    <name type="scientific">Colletotrichum higginsianum (strain IMI 349063)</name>
    <name type="common">Crucifer anthracnose fungus</name>
    <dbReference type="NCBI Taxonomy" id="759273"/>
    <lineage>
        <taxon>Eukaryota</taxon>
        <taxon>Fungi</taxon>
        <taxon>Dikarya</taxon>
        <taxon>Ascomycota</taxon>
        <taxon>Pezizomycotina</taxon>
        <taxon>Sordariomycetes</taxon>
        <taxon>Hypocreomycetidae</taxon>
        <taxon>Glomerellales</taxon>
        <taxon>Glomerellaceae</taxon>
        <taxon>Colletotrichum</taxon>
        <taxon>Colletotrichum destructivum species complex</taxon>
    </lineage>
</organism>
<dbReference type="STRING" id="759273.H1W1Q5"/>
<accession>H1W1Q5</accession>
<dbReference type="HOGENOM" id="CLU_2849589_0_0_1"/>
<keyword evidence="1" id="KW-0732">Signal</keyword>
<dbReference type="EMBL" id="CACQ02008677">
    <property type="protein sequence ID" value="CCF46418.1"/>
    <property type="molecule type" value="Genomic_DNA"/>
</dbReference>
<dbReference type="AlphaFoldDB" id="H1W1Q5"/>
<protein>
    <submittedName>
        <fullName evidence="2">Uncharacterized protein</fullName>
    </submittedName>
</protein>